<dbReference type="PANTHER" id="PTHR34573:SF1">
    <property type="entry name" value="VITAMIN K EPOXIDE REDUCTASE DOMAIN-CONTAINING PROTEIN"/>
    <property type="match status" value="1"/>
</dbReference>
<feature type="transmembrane region" description="Helical" evidence="10">
    <location>
        <begin position="63"/>
        <end position="87"/>
    </location>
</feature>
<proteinExistence type="inferred from homology"/>
<evidence type="ECO:0000256" key="10">
    <source>
        <dbReference type="SAM" id="Phobius"/>
    </source>
</evidence>
<evidence type="ECO:0000256" key="4">
    <source>
        <dbReference type="ARBA" id="ARBA00022719"/>
    </source>
</evidence>
<dbReference type="EMBL" id="LCPZ01000003">
    <property type="protein sequence ID" value="KKW09339.1"/>
    <property type="molecule type" value="Genomic_DNA"/>
</dbReference>
<dbReference type="GO" id="GO:0048038">
    <property type="term" value="F:quinone binding"/>
    <property type="evidence" value="ECO:0007669"/>
    <property type="project" value="UniProtKB-KW"/>
</dbReference>
<dbReference type="GO" id="GO:0016491">
    <property type="term" value="F:oxidoreductase activity"/>
    <property type="evidence" value="ECO:0007669"/>
    <property type="project" value="UniProtKB-KW"/>
</dbReference>
<dbReference type="InterPro" id="IPR044698">
    <property type="entry name" value="VKOR/LTO1"/>
</dbReference>
<organism evidence="12 13">
    <name type="scientific">Candidatus Kaiserbacteria bacterium GW2011_GWA2_49_19</name>
    <dbReference type="NCBI Taxonomy" id="1618669"/>
    <lineage>
        <taxon>Bacteria</taxon>
        <taxon>Candidatus Kaiseribacteriota</taxon>
    </lineage>
</organism>
<keyword evidence="7 10" id="KW-0472">Membrane</keyword>
<evidence type="ECO:0000256" key="9">
    <source>
        <dbReference type="ARBA" id="ARBA00023284"/>
    </source>
</evidence>
<sequence length="150" mass="16186">METWNKISKTLSNKTIAVIFVFIGLLGFLDAAYLAIGHYRGALPPCSIVHGCSQVLTSQYSTFVGVPVALLGAGYYLFILVASLAYLESKSESMLRLAAKMTILGVLASIYFLALQIFVIRAYCLYCLGSAATATILFIVGRFVKKTAAP</sequence>
<accession>A0A0G1YSI0</accession>
<feature type="transmembrane region" description="Helical" evidence="10">
    <location>
        <begin position="16"/>
        <end position="36"/>
    </location>
</feature>
<evidence type="ECO:0000256" key="1">
    <source>
        <dbReference type="ARBA" id="ARBA00004141"/>
    </source>
</evidence>
<dbReference type="Pfam" id="PF07884">
    <property type="entry name" value="VKOR"/>
    <property type="match status" value="1"/>
</dbReference>
<keyword evidence="5 10" id="KW-1133">Transmembrane helix</keyword>
<dbReference type="SMART" id="SM00756">
    <property type="entry name" value="VKc"/>
    <property type="match status" value="1"/>
</dbReference>
<keyword evidence="3 10" id="KW-0812">Transmembrane</keyword>
<reference evidence="12 13" key="1">
    <citation type="journal article" date="2015" name="Nature">
        <title>rRNA introns, odd ribosomes, and small enigmatic genomes across a large radiation of phyla.</title>
        <authorList>
            <person name="Brown C.T."/>
            <person name="Hug L.A."/>
            <person name="Thomas B.C."/>
            <person name="Sharon I."/>
            <person name="Castelle C.J."/>
            <person name="Singh A."/>
            <person name="Wilkins M.J."/>
            <person name="Williams K.H."/>
            <person name="Banfield J.F."/>
        </authorList>
    </citation>
    <scope>NUCLEOTIDE SEQUENCE [LARGE SCALE GENOMIC DNA]</scope>
</reference>
<evidence type="ECO:0000313" key="12">
    <source>
        <dbReference type="EMBL" id="KKW09339.1"/>
    </source>
</evidence>
<evidence type="ECO:0000256" key="7">
    <source>
        <dbReference type="ARBA" id="ARBA00023136"/>
    </source>
</evidence>
<dbReference type="Gene3D" id="1.20.1440.130">
    <property type="entry name" value="VKOR domain"/>
    <property type="match status" value="1"/>
</dbReference>
<evidence type="ECO:0000259" key="11">
    <source>
        <dbReference type="SMART" id="SM00756"/>
    </source>
</evidence>
<gene>
    <name evidence="12" type="ORF">UY44_C0003G0012</name>
</gene>
<dbReference type="Proteomes" id="UP000033965">
    <property type="component" value="Unassembled WGS sequence"/>
</dbReference>
<dbReference type="AlphaFoldDB" id="A0A0G1YSI0"/>
<dbReference type="InterPro" id="IPR012932">
    <property type="entry name" value="VKOR"/>
</dbReference>
<dbReference type="GO" id="GO:0016020">
    <property type="term" value="C:membrane"/>
    <property type="evidence" value="ECO:0007669"/>
    <property type="project" value="UniProtKB-SubCell"/>
</dbReference>
<evidence type="ECO:0000256" key="6">
    <source>
        <dbReference type="ARBA" id="ARBA00023002"/>
    </source>
</evidence>
<evidence type="ECO:0000256" key="8">
    <source>
        <dbReference type="ARBA" id="ARBA00023157"/>
    </source>
</evidence>
<keyword evidence="6" id="KW-0560">Oxidoreductase</keyword>
<protein>
    <submittedName>
        <fullName evidence="12">Vitamin K epoxide reductase</fullName>
    </submittedName>
</protein>
<evidence type="ECO:0000256" key="5">
    <source>
        <dbReference type="ARBA" id="ARBA00022989"/>
    </source>
</evidence>
<feature type="domain" description="Vitamin K epoxide reductase" evidence="11">
    <location>
        <begin position="13"/>
        <end position="144"/>
    </location>
</feature>
<comment type="caution">
    <text evidence="12">The sequence shown here is derived from an EMBL/GenBank/DDBJ whole genome shotgun (WGS) entry which is preliminary data.</text>
</comment>
<evidence type="ECO:0000313" key="13">
    <source>
        <dbReference type="Proteomes" id="UP000033965"/>
    </source>
</evidence>
<name>A0A0G1YSI0_9BACT</name>
<keyword evidence="4" id="KW-0874">Quinone</keyword>
<feature type="transmembrane region" description="Helical" evidence="10">
    <location>
        <begin position="94"/>
        <end position="114"/>
    </location>
</feature>
<evidence type="ECO:0000256" key="3">
    <source>
        <dbReference type="ARBA" id="ARBA00022692"/>
    </source>
</evidence>
<dbReference type="CDD" id="cd12916">
    <property type="entry name" value="VKOR_1"/>
    <property type="match status" value="1"/>
</dbReference>
<dbReference type="InterPro" id="IPR038354">
    <property type="entry name" value="VKOR_sf"/>
</dbReference>
<dbReference type="PANTHER" id="PTHR34573">
    <property type="entry name" value="VKC DOMAIN-CONTAINING PROTEIN"/>
    <property type="match status" value="1"/>
</dbReference>
<comment type="subcellular location">
    <subcellularLocation>
        <location evidence="1">Membrane</location>
        <topology evidence="1">Multi-pass membrane protein</topology>
    </subcellularLocation>
</comment>
<keyword evidence="9" id="KW-0676">Redox-active center</keyword>
<keyword evidence="8" id="KW-1015">Disulfide bond</keyword>
<evidence type="ECO:0000256" key="2">
    <source>
        <dbReference type="ARBA" id="ARBA00006214"/>
    </source>
</evidence>
<comment type="similarity">
    <text evidence="2">Belongs to the VKOR family.</text>
</comment>
<feature type="transmembrane region" description="Helical" evidence="10">
    <location>
        <begin position="120"/>
        <end position="144"/>
    </location>
</feature>